<comment type="subcellular location">
    <subcellularLocation>
        <location evidence="2">Secreted</location>
    </subcellularLocation>
</comment>
<dbReference type="FunFam" id="2.60.40.10:FF:000757">
    <property type="entry name" value="Beta-glucosidase G"/>
    <property type="match status" value="1"/>
</dbReference>
<dbReference type="Pfam" id="PF14310">
    <property type="entry name" value="Fn3-like"/>
    <property type="match status" value="1"/>
</dbReference>
<evidence type="ECO:0000256" key="8">
    <source>
        <dbReference type="ARBA" id="ARBA00022801"/>
    </source>
</evidence>
<evidence type="ECO:0000256" key="5">
    <source>
        <dbReference type="ARBA" id="ARBA00012744"/>
    </source>
</evidence>
<dbReference type="InterPro" id="IPR017853">
    <property type="entry name" value="GH"/>
</dbReference>
<dbReference type="InterPro" id="IPR050288">
    <property type="entry name" value="Cellulose_deg_GH3"/>
</dbReference>
<keyword evidence="9" id="KW-0136">Cellulose degradation</keyword>
<evidence type="ECO:0000313" key="18">
    <source>
        <dbReference type="Proteomes" id="UP001140453"/>
    </source>
</evidence>
<dbReference type="Gene3D" id="2.60.40.10">
    <property type="entry name" value="Immunoglobulins"/>
    <property type="match status" value="1"/>
</dbReference>
<feature type="chain" id="PRO_5040928922" description="beta-glucosidase" evidence="15">
    <location>
        <begin position="23"/>
        <end position="771"/>
    </location>
</feature>
<dbReference type="InterPro" id="IPR026891">
    <property type="entry name" value="Fn3-like"/>
</dbReference>
<dbReference type="InterPro" id="IPR013783">
    <property type="entry name" value="Ig-like_fold"/>
</dbReference>
<evidence type="ECO:0000259" key="16">
    <source>
        <dbReference type="SMART" id="SM01217"/>
    </source>
</evidence>
<dbReference type="InterPro" id="IPR036881">
    <property type="entry name" value="Glyco_hydro_3_C_sf"/>
</dbReference>
<dbReference type="Pfam" id="PF00933">
    <property type="entry name" value="Glyco_hydro_3"/>
    <property type="match status" value="2"/>
</dbReference>
<accession>A0A9W8Z218</accession>
<evidence type="ECO:0000256" key="12">
    <source>
        <dbReference type="ARBA" id="ARBA00023295"/>
    </source>
</evidence>
<name>A0A9W8Z218_9PEZI</name>
<dbReference type="GO" id="GO:0005576">
    <property type="term" value="C:extracellular region"/>
    <property type="evidence" value="ECO:0007669"/>
    <property type="project" value="UniProtKB-SubCell"/>
</dbReference>
<feature type="region of interest" description="Disordered" evidence="14">
    <location>
        <begin position="189"/>
        <end position="223"/>
    </location>
</feature>
<keyword evidence="12" id="KW-0326">Glycosidase</keyword>
<dbReference type="Pfam" id="PF01915">
    <property type="entry name" value="Glyco_hydro_3_C"/>
    <property type="match status" value="1"/>
</dbReference>
<keyword evidence="13" id="KW-0624">Polysaccharide degradation</keyword>
<comment type="catalytic activity">
    <reaction evidence="1">
        <text>Hydrolysis of terminal, non-reducing beta-D-glucosyl residues with release of beta-D-glucose.</text>
        <dbReference type="EC" id="3.2.1.21"/>
    </reaction>
</comment>
<feature type="compositionally biased region" description="Low complexity" evidence="14">
    <location>
        <begin position="210"/>
        <end position="222"/>
    </location>
</feature>
<feature type="signal peptide" evidence="15">
    <location>
        <begin position="1"/>
        <end position="22"/>
    </location>
</feature>
<evidence type="ECO:0000256" key="3">
    <source>
        <dbReference type="ARBA" id="ARBA00004987"/>
    </source>
</evidence>
<dbReference type="Gene3D" id="3.40.50.1700">
    <property type="entry name" value="Glycoside hydrolase family 3 C-terminal domain"/>
    <property type="match status" value="1"/>
</dbReference>
<evidence type="ECO:0000256" key="13">
    <source>
        <dbReference type="ARBA" id="ARBA00023326"/>
    </source>
</evidence>
<evidence type="ECO:0000256" key="10">
    <source>
        <dbReference type="ARBA" id="ARBA00023180"/>
    </source>
</evidence>
<dbReference type="AlphaFoldDB" id="A0A9W8Z218"/>
<dbReference type="EC" id="3.2.1.21" evidence="5"/>
<dbReference type="InterPro" id="IPR036962">
    <property type="entry name" value="Glyco_hydro_3_N_sf"/>
</dbReference>
<dbReference type="InterPro" id="IPR002772">
    <property type="entry name" value="Glyco_hydro_3_C"/>
</dbReference>
<feature type="domain" description="Fibronectin type III-like" evidence="16">
    <location>
        <begin position="691"/>
        <end position="760"/>
    </location>
</feature>
<keyword evidence="6" id="KW-0964">Secreted</keyword>
<reference evidence="17" key="1">
    <citation type="submission" date="2022-10" db="EMBL/GenBank/DDBJ databases">
        <title>Tapping the CABI collections for fungal endophytes: first genome assemblies for Collariella, Neodidymelliopsis, Ascochyta clinopodiicola, Didymella pomorum, Didymosphaeria variabile, Neocosmospora piperis and Neocucurbitaria cava.</title>
        <authorList>
            <person name="Hill R."/>
        </authorList>
    </citation>
    <scope>NUCLEOTIDE SEQUENCE</scope>
    <source>
        <strain evidence="17">IMI 355082</strain>
    </source>
</reference>
<dbReference type="Gene3D" id="3.20.20.300">
    <property type="entry name" value="Glycoside hydrolase, family 3, N-terminal domain"/>
    <property type="match status" value="1"/>
</dbReference>
<evidence type="ECO:0000256" key="6">
    <source>
        <dbReference type="ARBA" id="ARBA00022525"/>
    </source>
</evidence>
<dbReference type="PANTHER" id="PTHR42715">
    <property type="entry name" value="BETA-GLUCOSIDASE"/>
    <property type="match status" value="1"/>
</dbReference>
<dbReference type="EMBL" id="JAPEVB010000001">
    <property type="protein sequence ID" value="KAJ4397432.1"/>
    <property type="molecule type" value="Genomic_DNA"/>
</dbReference>
<comment type="similarity">
    <text evidence="4">Belongs to the glycosyl hydrolase 3 family.</text>
</comment>
<keyword evidence="10" id="KW-0325">Glycoprotein</keyword>
<dbReference type="SMART" id="SM01217">
    <property type="entry name" value="Fn3_like"/>
    <property type="match status" value="1"/>
</dbReference>
<evidence type="ECO:0000313" key="17">
    <source>
        <dbReference type="EMBL" id="KAJ4397432.1"/>
    </source>
</evidence>
<comment type="caution">
    <text evidence="17">The sequence shown here is derived from an EMBL/GenBank/DDBJ whole genome shotgun (WGS) entry which is preliminary data.</text>
</comment>
<evidence type="ECO:0000256" key="1">
    <source>
        <dbReference type="ARBA" id="ARBA00000448"/>
    </source>
</evidence>
<comment type="pathway">
    <text evidence="3">Glycan metabolism; cellulose degradation.</text>
</comment>
<dbReference type="OrthoDB" id="416222at2759"/>
<dbReference type="Proteomes" id="UP001140453">
    <property type="component" value="Unassembled WGS sequence"/>
</dbReference>
<evidence type="ECO:0000256" key="14">
    <source>
        <dbReference type="SAM" id="MobiDB-lite"/>
    </source>
</evidence>
<protein>
    <recommendedName>
        <fullName evidence="5">beta-glucosidase</fullName>
        <ecNumber evidence="5">3.2.1.21</ecNumber>
    </recommendedName>
</protein>
<sequence length="771" mass="82017">MFCPSPFWLLAVLSFGSSTTWAEDASANYTAQLLSSGTVKLGEWQTAFDKASALVATLTTTEKLSIITGGSVGNFSALNMLDSATNPLTYYYVTTWPAGLAMAMTWDVDAATGQGQGVGEEFKGKGINLAYGPTLEPLGRSAWAGRTGETYGVDSFHAGLMAGAVVKGMSSAGVIPSAKHFIMNEQETNRMSSDSTGGAGGGAPPSKRQSTNSTTSSDSSDSYTVAIDDKSFHETYLAPFYDTVKNGMGGAMCSMNRVNGTYACENQQILAKYLKAELGFPGIVHADVGGQKTGINSANAGMDYSSSQYWSNSTLGVGLTNGSFTEDRLNDMVIRNVISYFHLNQDEGYPSLANPTDRVDVRGNHSTLARTYAADSIALLKNTNGALPLKDKTSISIFGYHAAPRYVGASIALGVYDGEPSTMQGHMATVGGSAMGSLAYLTTPVQLFNQRAATDGFMLRWWLNDTVETTWSGMSGSGTELSETTVGVAEDSDACVVFLNAWGGEGADRTELTNTDQDELVNTVAANCNNTIVVINTIGPRVVDAWVENENVTGVLYAGALGQESGNAIDDVLFGAVNPSGKLVHTIAKNESDYNPDVVISSTELSLNFTDGNLIDYKYFDAYNITPRYEFGYGLSYTTFNYSSELVADATNLTAGFATGDIGIGGREDLWNIVATVTTTIANTGDVKGAEVAQLYVSFPDAAGEPVRQLRGFKKVVLGVGESAEVRFELRRRDLSVWDVVGQEWSVVEGEYIFKVGASSRDFKASTSLTV</sequence>
<gene>
    <name evidence="17" type="ORF">N0V93_001660</name>
</gene>
<evidence type="ECO:0000256" key="11">
    <source>
        <dbReference type="ARBA" id="ARBA00023277"/>
    </source>
</evidence>
<evidence type="ECO:0000256" key="4">
    <source>
        <dbReference type="ARBA" id="ARBA00005336"/>
    </source>
</evidence>
<evidence type="ECO:0000256" key="2">
    <source>
        <dbReference type="ARBA" id="ARBA00004613"/>
    </source>
</evidence>
<evidence type="ECO:0000256" key="7">
    <source>
        <dbReference type="ARBA" id="ARBA00022729"/>
    </source>
</evidence>
<evidence type="ECO:0000256" key="9">
    <source>
        <dbReference type="ARBA" id="ARBA00023001"/>
    </source>
</evidence>
<dbReference type="SUPFAM" id="SSF52279">
    <property type="entry name" value="Beta-D-glucan exohydrolase, C-terminal domain"/>
    <property type="match status" value="1"/>
</dbReference>
<dbReference type="InterPro" id="IPR001764">
    <property type="entry name" value="Glyco_hydro_3_N"/>
</dbReference>
<dbReference type="SUPFAM" id="SSF51445">
    <property type="entry name" value="(Trans)glycosidases"/>
    <property type="match status" value="1"/>
</dbReference>
<dbReference type="GO" id="GO:0008422">
    <property type="term" value="F:beta-glucosidase activity"/>
    <property type="evidence" value="ECO:0007669"/>
    <property type="project" value="UniProtKB-EC"/>
</dbReference>
<keyword evidence="18" id="KW-1185">Reference proteome</keyword>
<dbReference type="PANTHER" id="PTHR42715:SF14">
    <property type="entry name" value="BETA-GLUCOSIDASE D-RELATED"/>
    <property type="match status" value="1"/>
</dbReference>
<dbReference type="PRINTS" id="PR00133">
    <property type="entry name" value="GLHYDRLASE3"/>
</dbReference>
<keyword evidence="11" id="KW-0119">Carbohydrate metabolism</keyword>
<proteinExistence type="inferred from homology"/>
<keyword evidence="7 15" id="KW-0732">Signal</keyword>
<evidence type="ECO:0000256" key="15">
    <source>
        <dbReference type="SAM" id="SignalP"/>
    </source>
</evidence>
<keyword evidence="8" id="KW-0378">Hydrolase</keyword>
<organism evidence="17 18">
    <name type="scientific">Gnomoniopsis smithogilvyi</name>
    <dbReference type="NCBI Taxonomy" id="1191159"/>
    <lineage>
        <taxon>Eukaryota</taxon>
        <taxon>Fungi</taxon>
        <taxon>Dikarya</taxon>
        <taxon>Ascomycota</taxon>
        <taxon>Pezizomycotina</taxon>
        <taxon>Sordariomycetes</taxon>
        <taxon>Sordariomycetidae</taxon>
        <taxon>Diaporthales</taxon>
        <taxon>Gnomoniaceae</taxon>
        <taxon>Gnomoniopsis</taxon>
    </lineage>
</organism>
<dbReference type="GO" id="GO:0030245">
    <property type="term" value="P:cellulose catabolic process"/>
    <property type="evidence" value="ECO:0007669"/>
    <property type="project" value="UniProtKB-KW"/>
</dbReference>